<gene>
    <name evidence="2" type="ORF">NONO_c59740</name>
</gene>
<dbReference type="GO" id="GO:0003677">
    <property type="term" value="F:DNA binding"/>
    <property type="evidence" value="ECO:0007669"/>
    <property type="project" value="InterPro"/>
</dbReference>
<dbReference type="PATRIC" id="fig|1415166.3.peg.6153"/>
<dbReference type="AlphaFoldDB" id="W5TN18"/>
<dbReference type="PROSITE" id="PS50943">
    <property type="entry name" value="HTH_CROC1"/>
    <property type="match status" value="1"/>
</dbReference>
<proteinExistence type="predicted"/>
<dbReference type="CDD" id="cd00093">
    <property type="entry name" value="HTH_XRE"/>
    <property type="match status" value="1"/>
</dbReference>
<dbReference type="InterPro" id="IPR010982">
    <property type="entry name" value="Lambda_DNA-bd_dom_sf"/>
</dbReference>
<protein>
    <submittedName>
        <fullName evidence="2">Helix-turn-helix domain-containing protein</fullName>
    </submittedName>
</protein>
<feature type="domain" description="HTH cro/C1-type" evidence="1">
    <location>
        <begin position="18"/>
        <end position="72"/>
    </location>
</feature>
<reference evidence="2 3" key="1">
    <citation type="journal article" date="2014" name="Appl. Environ. Microbiol.">
        <title>Insights into the Microbial Degradation of Rubber and Gutta-Percha by Analysis of the Complete Genome of Nocardia nova SH22a.</title>
        <authorList>
            <person name="Luo Q."/>
            <person name="Hiessl S."/>
            <person name="Poehlein A."/>
            <person name="Daniel R."/>
            <person name="Steinbuchel A."/>
        </authorList>
    </citation>
    <scope>NUCLEOTIDE SEQUENCE [LARGE SCALE GENOMIC DNA]</scope>
    <source>
        <strain evidence="2">SH22a</strain>
    </source>
</reference>
<evidence type="ECO:0000313" key="2">
    <source>
        <dbReference type="EMBL" id="AHH20750.1"/>
    </source>
</evidence>
<organism evidence="2 3">
    <name type="scientific">Nocardia nova SH22a</name>
    <dbReference type="NCBI Taxonomy" id="1415166"/>
    <lineage>
        <taxon>Bacteria</taxon>
        <taxon>Bacillati</taxon>
        <taxon>Actinomycetota</taxon>
        <taxon>Actinomycetes</taxon>
        <taxon>Mycobacteriales</taxon>
        <taxon>Nocardiaceae</taxon>
        <taxon>Nocardia</taxon>
    </lineage>
</organism>
<dbReference type="InterPro" id="IPR001387">
    <property type="entry name" value="Cro/C1-type_HTH"/>
</dbReference>
<dbReference type="KEGG" id="nno:NONO_c59740"/>
<accession>W5TN18</accession>
<dbReference type="Proteomes" id="UP000019150">
    <property type="component" value="Chromosome"/>
</dbReference>
<dbReference type="EMBL" id="CP006850">
    <property type="protein sequence ID" value="AHH20750.1"/>
    <property type="molecule type" value="Genomic_DNA"/>
</dbReference>
<name>W5TN18_9NOCA</name>
<evidence type="ECO:0000313" key="3">
    <source>
        <dbReference type="Proteomes" id="UP000019150"/>
    </source>
</evidence>
<keyword evidence="3" id="KW-1185">Reference proteome</keyword>
<evidence type="ECO:0000259" key="1">
    <source>
        <dbReference type="PROSITE" id="PS50943"/>
    </source>
</evidence>
<dbReference type="Gene3D" id="1.10.260.40">
    <property type="entry name" value="lambda repressor-like DNA-binding domains"/>
    <property type="match status" value="1"/>
</dbReference>
<dbReference type="SMART" id="SM00530">
    <property type="entry name" value="HTH_XRE"/>
    <property type="match status" value="1"/>
</dbReference>
<dbReference type="RefSeq" id="WP_025352103.1">
    <property type="nucleotide sequence ID" value="NZ_CP006850.1"/>
</dbReference>
<dbReference type="HOGENOM" id="CLU_2260828_0_0_11"/>
<sequence>MTDDPDDREIYRTLAWVILKWRLDAEKTQEQVYRAADLAKNVYDRLEDNDRPFSAAQIRAIARVYGRSGKDLYAAAEDLLGVPNLPELPKSVRKWKRDRWFQP</sequence>
<dbReference type="SUPFAM" id="SSF47413">
    <property type="entry name" value="lambda repressor-like DNA-binding domains"/>
    <property type="match status" value="1"/>
</dbReference>